<dbReference type="OrthoDB" id="1434354at2759"/>
<dbReference type="InterPro" id="IPR036865">
    <property type="entry name" value="CRAL-TRIO_dom_sf"/>
</dbReference>
<dbReference type="SMART" id="SM00516">
    <property type="entry name" value="SEC14"/>
    <property type="match status" value="1"/>
</dbReference>
<dbReference type="SUPFAM" id="SSF52087">
    <property type="entry name" value="CRAL/TRIO domain"/>
    <property type="match status" value="1"/>
</dbReference>
<reference evidence="7 8" key="1">
    <citation type="submission" date="2018-02" db="EMBL/GenBank/DDBJ databases">
        <title>Draft genome of wild Prunus yedoensis var. nudiflora.</title>
        <authorList>
            <person name="Baek S."/>
            <person name="Kim J.-H."/>
            <person name="Choi K."/>
            <person name="Kim G.-B."/>
            <person name="Cho A."/>
            <person name="Jang H."/>
            <person name="Shin C.-H."/>
            <person name="Yu H.-J."/>
            <person name="Mun J.-H."/>
        </authorList>
    </citation>
    <scope>NUCLEOTIDE SEQUENCE [LARGE SCALE GENOMIC DNA]</scope>
    <source>
        <strain evidence="8">cv. Jeju island</strain>
        <tissue evidence="7">Leaf</tissue>
    </source>
</reference>
<comment type="subcellular location">
    <subcellularLocation>
        <location evidence="1">Cell membrane</location>
        <topology evidence="1">Peripheral membrane protein</topology>
    </subcellularLocation>
    <subcellularLocation>
        <location evidence="2">Golgi apparatus membrane</location>
        <topology evidence="2">Peripheral membrane protein</topology>
    </subcellularLocation>
</comment>
<sequence>MDFIIRCSSRRTPEDERKTRLGPLKKAMNASTKLRCSLSKRGRRSNRVMPVPIEDNIDAEDLQADFEFKEIDEVVKHYPQGHHGVDKDGRPVYIERLGQVDSTKLLQVTTMDRYMKYHIREFERTFGLTSLNKSARELIQCLQKVDGDNYPETLNRMYIINAGSGFRLLWNTVKSFLDPRTTGKIHVLGNKYQSKLLEIIDSSELPEFLGGKCTCADKGGCMRSDKGPWNDPVITKRCDSLNSKTVPEADMKSQVKQQNFSPSPEDVVITKECNRTYEHEDFMPMVDKAMDTTFTKSIQCDKISPSQATDSFPVHYACRDLERLSNQFVSGMMAFVLGIFTMVRLARNMPKKLAEVAHYGSPVYSTGMVNKGHQLPAPAISSNEYVTIMKRLSELEEKVNVLSTKPALMPPEKEEMLNTTLNRINVLEQDLSATKKALEDALVRQEELVAYLDKNKKKRKFRSIIMQEFSSSCFFDCNCRAYSVVGEVSTQAFFQQGASLVDSLIQVCMVLRRDGVEIFCLCQAICNDMNSTLHLESFKQWTENWKPHGLDPAVKEGRLHRGVGQMLLATAKPEQDTSHQTSWNKRTYLKPIQFAKDAGFCDPHAECRRGPWLQRGLDKNDN</sequence>
<name>A0A314XS56_PRUYE</name>
<dbReference type="AlphaFoldDB" id="A0A314XS56"/>
<dbReference type="GO" id="GO:0015031">
    <property type="term" value="P:protein transport"/>
    <property type="evidence" value="ECO:0007669"/>
    <property type="project" value="UniProtKB-KW"/>
</dbReference>
<keyword evidence="8" id="KW-1185">Reference proteome</keyword>
<dbReference type="GO" id="GO:0000139">
    <property type="term" value="C:Golgi membrane"/>
    <property type="evidence" value="ECO:0007669"/>
    <property type="project" value="UniProtKB-SubCell"/>
</dbReference>
<organism evidence="7 8">
    <name type="scientific">Prunus yedoensis var. nudiflora</name>
    <dbReference type="NCBI Taxonomy" id="2094558"/>
    <lineage>
        <taxon>Eukaryota</taxon>
        <taxon>Viridiplantae</taxon>
        <taxon>Streptophyta</taxon>
        <taxon>Embryophyta</taxon>
        <taxon>Tracheophyta</taxon>
        <taxon>Spermatophyta</taxon>
        <taxon>Magnoliopsida</taxon>
        <taxon>eudicotyledons</taxon>
        <taxon>Gunneridae</taxon>
        <taxon>Pentapetalae</taxon>
        <taxon>rosids</taxon>
        <taxon>fabids</taxon>
        <taxon>Rosales</taxon>
        <taxon>Rosaceae</taxon>
        <taxon>Amygdaloideae</taxon>
        <taxon>Amygdaleae</taxon>
        <taxon>Prunus</taxon>
    </lineage>
</organism>
<dbReference type="Proteomes" id="UP000250321">
    <property type="component" value="Unassembled WGS sequence"/>
</dbReference>
<dbReference type="Gene3D" id="3.40.525.10">
    <property type="entry name" value="CRAL-TRIO lipid binding domain"/>
    <property type="match status" value="1"/>
</dbReference>
<feature type="domain" description="CRAL-TRIO" evidence="6">
    <location>
        <begin position="70"/>
        <end position="217"/>
    </location>
</feature>
<gene>
    <name evidence="7" type="ORF">Pyn_34195</name>
</gene>
<proteinExistence type="inferred from homology"/>
<accession>A0A314XS56</accession>
<evidence type="ECO:0000313" key="8">
    <source>
        <dbReference type="Proteomes" id="UP000250321"/>
    </source>
</evidence>
<evidence type="ECO:0000313" key="7">
    <source>
        <dbReference type="EMBL" id="PQP95278.1"/>
    </source>
</evidence>
<evidence type="ECO:0000259" key="6">
    <source>
        <dbReference type="PROSITE" id="PS50191"/>
    </source>
</evidence>
<dbReference type="PANTHER" id="PTHR45657:SF1">
    <property type="entry name" value="CRAL-TRIO DOMAIN-CONTAINING PROTEIN YKL091C-RELATED"/>
    <property type="match status" value="1"/>
</dbReference>
<keyword evidence="4" id="KW-0333">Golgi apparatus</keyword>
<keyword evidence="3" id="KW-0653">Protein transport</keyword>
<evidence type="ECO:0000256" key="3">
    <source>
        <dbReference type="ARBA" id="ARBA00022927"/>
    </source>
</evidence>
<dbReference type="InterPro" id="IPR001251">
    <property type="entry name" value="CRAL-TRIO_dom"/>
</dbReference>
<dbReference type="CDD" id="cd00170">
    <property type="entry name" value="SEC14"/>
    <property type="match status" value="1"/>
</dbReference>
<evidence type="ECO:0000256" key="5">
    <source>
        <dbReference type="ARBA" id="ARBA00038020"/>
    </source>
</evidence>
<dbReference type="PROSITE" id="PS50191">
    <property type="entry name" value="CRAL_TRIO"/>
    <property type="match status" value="1"/>
</dbReference>
<comment type="similarity">
    <text evidence="5">Belongs to the SFH family.</text>
</comment>
<comment type="caution">
    <text evidence="7">The sequence shown here is derived from an EMBL/GenBank/DDBJ whole genome shotgun (WGS) entry which is preliminary data.</text>
</comment>
<dbReference type="Pfam" id="PF00650">
    <property type="entry name" value="CRAL_TRIO"/>
    <property type="match status" value="1"/>
</dbReference>
<dbReference type="GO" id="GO:0005886">
    <property type="term" value="C:plasma membrane"/>
    <property type="evidence" value="ECO:0007669"/>
    <property type="project" value="UniProtKB-SubCell"/>
</dbReference>
<keyword evidence="3" id="KW-0813">Transport</keyword>
<dbReference type="InterPro" id="IPR051026">
    <property type="entry name" value="PI/PC_transfer"/>
</dbReference>
<dbReference type="PANTHER" id="PTHR45657">
    <property type="entry name" value="CRAL-TRIO DOMAIN-CONTAINING PROTEIN YKL091C-RELATED"/>
    <property type="match status" value="1"/>
</dbReference>
<evidence type="ECO:0000256" key="4">
    <source>
        <dbReference type="ARBA" id="ARBA00023034"/>
    </source>
</evidence>
<dbReference type="EMBL" id="PJQY01002261">
    <property type="protein sequence ID" value="PQP95278.1"/>
    <property type="molecule type" value="Genomic_DNA"/>
</dbReference>
<evidence type="ECO:0000256" key="2">
    <source>
        <dbReference type="ARBA" id="ARBA00004395"/>
    </source>
</evidence>
<evidence type="ECO:0000256" key="1">
    <source>
        <dbReference type="ARBA" id="ARBA00004202"/>
    </source>
</evidence>
<protein>
    <submittedName>
        <fullName evidence="7">Phosphatidylinositol/phosphatidylcholine transfer protein SFH3</fullName>
    </submittedName>
</protein>